<feature type="region of interest" description="Disordered" evidence="1">
    <location>
        <begin position="1"/>
        <end position="80"/>
    </location>
</feature>
<evidence type="ECO:0000313" key="2">
    <source>
        <dbReference type="EMBL" id="KAL0574077.1"/>
    </source>
</evidence>
<gene>
    <name evidence="2" type="ORF">V5O48_007886</name>
</gene>
<evidence type="ECO:0000256" key="1">
    <source>
        <dbReference type="SAM" id="MobiDB-lite"/>
    </source>
</evidence>
<name>A0ABR3FFF6_9AGAR</name>
<comment type="caution">
    <text evidence="2">The sequence shown here is derived from an EMBL/GenBank/DDBJ whole genome shotgun (WGS) entry which is preliminary data.</text>
</comment>
<dbReference type="EMBL" id="JBAHYK010000433">
    <property type="protein sequence ID" value="KAL0574077.1"/>
    <property type="molecule type" value="Genomic_DNA"/>
</dbReference>
<keyword evidence="3" id="KW-1185">Reference proteome</keyword>
<protein>
    <submittedName>
        <fullName evidence="2">Uncharacterized protein</fullName>
    </submittedName>
</protein>
<accession>A0ABR3FFF6</accession>
<organism evidence="2 3">
    <name type="scientific">Marasmius crinis-equi</name>
    <dbReference type="NCBI Taxonomy" id="585013"/>
    <lineage>
        <taxon>Eukaryota</taxon>
        <taxon>Fungi</taxon>
        <taxon>Dikarya</taxon>
        <taxon>Basidiomycota</taxon>
        <taxon>Agaricomycotina</taxon>
        <taxon>Agaricomycetes</taxon>
        <taxon>Agaricomycetidae</taxon>
        <taxon>Agaricales</taxon>
        <taxon>Marasmiineae</taxon>
        <taxon>Marasmiaceae</taxon>
        <taxon>Marasmius</taxon>
    </lineage>
</organism>
<dbReference type="Proteomes" id="UP001465976">
    <property type="component" value="Unassembled WGS sequence"/>
</dbReference>
<reference evidence="2 3" key="1">
    <citation type="submission" date="2024-02" db="EMBL/GenBank/DDBJ databases">
        <title>A draft genome for the cacao thread blight pathogen Marasmius crinis-equi.</title>
        <authorList>
            <person name="Cohen S.P."/>
            <person name="Baruah I.K."/>
            <person name="Amoako-Attah I."/>
            <person name="Bukari Y."/>
            <person name="Meinhardt L.W."/>
            <person name="Bailey B.A."/>
        </authorList>
    </citation>
    <scope>NUCLEOTIDE SEQUENCE [LARGE SCALE GENOMIC DNA]</scope>
    <source>
        <strain evidence="2 3">GH-76</strain>
    </source>
</reference>
<proteinExistence type="predicted"/>
<evidence type="ECO:0000313" key="3">
    <source>
        <dbReference type="Proteomes" id="UP001465976"/>
    </source>
</evidence>
<sequence>MSITNTYNSSTSSTSPENTDPERNNTNPNSNNPNATNTGSSDSNWQPKWEEPPPSAPGYNRETGEFETEFLTSGEFVRKQ</sequence>
<feature type="compositionally biased region" description="Low complexity" evidence="1">
    <location>
        <begin position="1"/>
        <end position="41"/>
    </location>
</feature>